<feature type="transmembrane region" description="Helical" evidence="10">
    <location>
        <begin position="58"/>
        <end position="75"/>
    </location>
</feature>
<comment type="caution">
    <text evidence="14">The sequence shown here is derived from an EMBL/GenBank/DDBJ whole genome shotgun (WGS) entry which is preliminary data.</text>
</comment>
<sequence>MPVTVSAPTASTVQRQRHARNNQGAALTRSKPSLDELLLRLTGMPGGKLNAVVSHARWWLPLLIGVVAAVVRFWNLSHPSSLIFDETYYVKDAYSLLNYGYEREWPKDINDAFVNGTATPNDNPSYVVHPPLGKWIMALGMAIFGTDSGFGWRAAAAFAGTLAAVFTTMAATRLFRSAVWGGLAGLFVALDGQQIALSRTGILDIFYFMFITIVAWFVLVDRDHGRRKLAYALAGGSSASSAAGSHGTLYGGMGPRLWSRPWQLGVGISLGALCAVKWSGITFVAVFGLLIVWWDCQARRTAGIERWLTGGILHNGIPAFIRVVPVAALTYLATWIPWMLEPRAWGHGLAAREGASWVKIFPGSLADLITYHGKAYAFHTGLTKDHGWASNPWTWLVAGRPTLFKWDTTKRDGVPCETGRNCVQVVTDLPNPILWWAGTISILIVLWAFLARRDWAALMILAGVVAGYIPWLFYPERTMFFFYTTGFQLSWILAVVYALRMLAPPAGTAPRQAKIRTAAVAGIVLIILLVSAFFLPIVTGQTLFSEEIQWRIWLPSWT</sequence>
<evidence type="ECO:0000256" key="1">
    <source>
        <dbReference type="ARBA" id="ARBA00004127"/>
    </source>
</evidence>
<feature type="domain" description="ArnT-like N-terminal" evidence="12">
    <location>
        <begin position="64"/>
        <end position="234"/>
    </location>
</feature>
<feature type="transmembrane region" description="Helical" evidence="10">
    <location>
        <begin position="202"/>
        <end position="220"/>
    </location>
</feature>
<dbReference type="EMBL" id="QFWG01000005">
    <property type="protein sequence ID" value="PWI27889.1"/>
    <property type="molecule type" value="Genomic_DNA"/>
</dbReference>
<comment type="similarity">
    <text evidence="3 10">Belongs to the glycosyltransferase 39 family.</text>
</comment>
<evidence type="ECO:0000313" key="15">
    <source>
        <dbReference type="Proteomes" id="UP000245514"/>
    </source>
</evidence>
<evidence type="ECO:0000256" key="8">
    <source>
        <dbReference type="ARBA" id="ARBA00023136"/>
    </source>
</evidence>
<keyword evidence="7 10" id="KW-1133">Transmembrane helix</keyword>
<evidence type="ECO:0000259" key="13">
    <source>
        <dbReference type="Pfam" id="PF16192"/>
    </source>
</evidence>
<evidence type="ECO:0000256" key="10">
    <source>
        <dbReference type="RuleBase" id="RU367007"/>
    </source>
</evidence>
<keyword evidence="5 10" id="KW-0808">Transferase</keyword>
<feature type="transmembrane region" description="Helical" evidence="10">
    <location>
        <begin position="480"/>
        <end position="503"/>
    </location>
</feature>
<protein>
    <recommendedName>
        <fullName evidence="9 10">Polyprenol-phosphate-mannose--protein mannosyltransferase</fullName>
        <ecNumber evidence="10">2.4.1.-</ecNumber>
    </recommendedName>
</protein>
<keyword evidence="8 10" id="KW-0472">Membrane</keyword>
<organism evidence="14 15">
    <name type="scientific">Pseudoglutamicibacter cumminsii</name>
    <dbReference type="NCBI Taxonomy" id="156979"/>
    <lineage>
        <taxon>Bacteria</taxon>
        <taxon>Bacillati</taxon>
        <taxon>Actinomycetota</taxon>
        <taxon>Actinomycetes</taxon>
        <taxon>Micrococcales</taxon>
        <taxon>Micrococcaceae</taxon>
        <taxon>Pseudoglutamicibacter</taxon>
    </lineage>
</organism>
<evidence type="ECO:0000313" key="14">
    <source>
        <dbReference type="EMBL" id="PWI27889.1"/>
    </source>
</evidence>
<keyword evidence="4 10" id="KW-0328">Glycosyltransferase</keyword>
<dbReference type="PANTHER" id="PTHR10050">
    <property type="entry name" value="DOLICHYL-PHOSPHATE-MANNOSE--PROTEIN MANNOSYLTRANSFERASE"/>
    <property type="match status" value="1"/>
</dbReference>
<feature type="transmembrane region" description="Helical" evidence="10">
    <location>
        <begin position="455"/>
        <end position="474"/>
    </location>
</feature>
<keyword evidence="6 10" id="KW-0812">Transmembrane</keyword>
<keyword evidence="15" id="KW-1185">Reference proteome</keyword>
<comment type="function">
    <text evidence="10">Protein O-mannosyltransferase that catalyzes the transfer of a single mannose residue from a polyprenol phospho-mannosyl lipidic donor to the hydroxyl group of selected serine and threonine residues in acceptor proteins.</text>
</comment>
<gene>
    <name evidence="14" type="ORF">CAY35_05470</name>
</gene>
<evidence type="ECO:0000256" key="6">
    <source>
        <dbReference type="ARBA" id="ARBA00022692"/>
    </source>
</evidence>
<dbReference type="Proteomes" id="UP000245514">
    <property type="component" value="Unassembled WGS sequence"/>
</dbReference>
<evidence type="ECO:0000256" key="2">
    <source>
        <dbReference type="ARBA" id="ARBA00004922"/>
    </source>
</evidence>
<evidence type="ECO:0000259" key="12">
    <source>
        <dbReference type="Pfam" id="PF02366"/>
    </source>
</evidence>
<proteinExistence type="inferred from homology"/>
<evidence type="ECO:0000256" key="4">
    <source>
        <dbReference type="ARBA" id="ARBA00022676"/>
    </source>
</evidence>
<feature type="transmembrane region" description="Helical" evidence="10">
    <location>
        <begin position="150"/>
        <end position="171"/>
    </location>
</feature>
<evidence type="ECO:0000256" key="11">
    <source>
        <dbReference type="SAM" id="MobiDB-lite"/>
    </source>
</evidence>
<evidence type="ECO:0000256" key="9">
    <source>
        <dbReference type="ARBA" id="ARBA00093617"/>
    </source>
</evidence>
<dbReference type="Pfam" id="PF16192">
    <property type="entry name" value="PMT_4TMC"/>
    <property type="match status" value="1"/>
</dbReference>
<feature type="transmembrane region" description="Helical" evidence="10">
    <location>
        <begin position="270"/>
        <end position="294"/>
    </location>
</feature>
<feature type="region of interest" description="Disordered" evidence="11">
    <location>
        <begin position="1"/>
        <end position="26"/>
    </location>
</feature>
<feature type="domain" description="Protein O-mannosyl-transferase C-terminal four TM" evidence="13">
    <location>
        <begin position="366"/>
        <end position="557"/>
    </location>
</feature>
<comment type="pathway">
    <text evidence="2 10">Protein modification; protein glycosylation.</text>
</comment>
<dbReference type="Pfam" id="PF02366">
    <property type="entry name" value="PMT"/>
    <property type="match status" value="1"/>
</dbReference>
<dbReference type="InterPro" id="IPR032421">
    <property type="entry name" value="PMT_4TMC"/>
</dbReference>
<evidence type="ECO:0000256" key="3">
    <source>
        <dbReference type="ARBA" id="ARBA00007222"/>
    </source>
</evidence>
<reference evidence="14 15" key="1">
    <citation type="submission" date="2018-05" db="EMBL/GenBank/DDBJ databases">
        <title>Draft Genome Sequence of Arthrobacter cumminsii IME1328, Isolated from a Patient Who Suffered from Foot Ulcers in China.</title>
        <authorList>
            <person name="Li M."/>
            <person name="Jiang Z."/>
            <person name="Sun Q."/>
            <person name="Tong Y."/>
        </authorList>
    </citation>
    <scope>NUCLEOTIDE SEQUENCE [LARGE SCALE GENOMIC DNA]</scope>
    <source>
        <strain evidence="14 15">IME1328</strain>
    </source>
</reference>
<dbReference type="InterPro" id="IPR003342">
    <property type="entry name" value="ArnT-like_N"/>
</dbReference>
<name>A0ABX5L589_9MICC</name>
<dbReference type="EC" id="2.4.1.-" evidence="10"/>
<accession>A0ABX5L589</accession>
<feature type="transmembrane region" description="Helical" evidence="10">
    <location>
        <begin position="229"/>
        <end position="250"/>
    </location>
</feature>
<evidence type="ECO:0000256" key="7">
    <source>
        <dbReference type="ARBA" id="ARBA00022989"/>
    </source>
</evidence>
<dbReference type="InterPro" id="IPR027005">
    <property type="entry name" value="PMT-like"/>
</dbReference>
<feature type="compositionally biased region" description="Polar residues" evidence="11">
    <location>
        <begin position="1"/>
        <end position="14"/>
    </location>
</feature>
<feature type="transmembrane region" description="Helical" evidence="10">
    <location>
        <begin position="178"/>
        <end position="196"/>
    </location>
</feature>
<dbReference type="PANTHER" id="PTHR10050:SF46">
    <property type="entry name" value="PROTEIN O-MANNOSYL-TRANSFERASE 2"/>
    <property type="match status" value="1"/>
</dbReference>
<feature type="transmembrane region" description="Helical" evidence="10">
    <location>
        <begin position="433"/>
        <end position="450"/>
    </location>
</feature>
<comment type="subcellular location">
    <subcellularLocation>
        <location evidence="10">Cell membrane</location>
    </subcellularLocation>
    <subcellularLocation>
        <location evidence="1">Endomembrane system</location>
        <topology evidence="1">Multi-pass membrane protein</topology>
    </subcellularLocation>
</comment>
<feature type="transmembrane region" description="Helical" evidence="10">
    <location>
        <begin position="315"/>
        <end position="336"/>
    </location>
</feature>
<evidence type="ECO:0000256" key="5">
    <source>
        <dbReference type="ARBA" id="ARBA00022679"/>
    </source>
</evidence>
<feature type="transmembrane region" description="Helical" evidence="10">
    <location>
        <begin position="515"/>
        <end position="538"/>
    </location>
</feature>
<keyword evidence="10" id="KW-1003">Cell membrane</keyword>